<evidence type="ECO:0000256" key="1">
    <source>
        <dbReference type="SAM" id="Phobius"/>
    </source>
</evidence>
<evidence type="ECO:0000313" key="2">
    <source>
        <dbReference type="EMBL" id="AMD82145.1"/>
    </source>
</evidence>
<protein>
    <submittedName>
        <fullName evidence="2">U15</fullName>
    </submittedName>
</protein>
<gene>
    <name evidence="2" type="primary">U15</name>
</gene>
<reference evidence="2" key="1">
    <citation type="journal article" date="2016" name="Viruses">
        <title>Complete Genome Sequence of Germline Chromosomally Integrated Human Herpesvirus 6A and Analyses Integration Sites Define a New Human Endogenous Virus with Potential to Reactivate as an Emerging Infection.</title>
        <authorList>
            <person name="Tweedy J."/>
            <person name="Spyrou M.A."/>
            <person name="Pearson M."/>
            <person name="Lassner D."/>
            <person name="Kuhl U."/>
            <person name="Gompels U.A."/>
        </authorList>
    </citation>
    <scope>NUCLEOTIDE SEQUENCE</scope>
</reference>
<proteinExistence type="predicted"/>
<name>A0A126LAW4_HUMAN</name>
<keyword evidence="1" id="KW-1133">Transmembrane helix</keyword>
<sequence>MDVWKRQRLQECRELCPLPVLMSLSNMLSKIEIVYVKYLFKMDFYTMYRFLLPALTLSMTVTKSVVIEMLFILKRWEDIDQFFRLNIRKVNDCMVVAQFTHIPIKRKLIVLLYMLTSRQEKQLFLNMIYAFLEKSHLRLGDDEEKNAIRFFSYVDDLHLTRDILLDMIYKLKNTEINQTMELLLSYNELAR</sequence>
<keyword evidence="1" id="KW-0472">Membrane</keyword>
<feature type="transmembrane region" description="Helical" evidence="1">
    <location>
        <begin position="50"/>
        <end position="73"/>
    </location>
</feature>
<dbReference type="EMBL" id="KT895199">
    <property type="protein sequence ID" value="AMD82145.1"/>
    <property type="molecule type" value="Genomic_DNA"/>
</dbReference>
<organism evidence="2">
    <name type="scientific">Homo sapiens</name>
    <name type="common">Human</name>
    <dbReference type="NCBI Taxonomy" id="9606"/>
    <lineage>
        <taxon>Eukaryota</taxon>
        <taxon>Metazoa</taxon>
        <taxon>Chordata</taxon>
        <taxon>Craniata</taxon>
        <taxon>Vertebrata</taxon>
        <taxon>Euteleostomi</taxon>
        <taxon>Mammalia</taxon>
        <taxon>Eutheria</taxon>
        <taxon>Euarchontoglires</taxon>
        <taxon>Primates</taxon>
        <taxon>Haplorrhini</taxon>
        <taxon>Catarrhini</taxon>
        <taxon>Hominidae</taxon>
        <taxon>Homo</taxon>
    </lineage>
</organism>
<dbReference type="InterPro" id="IPR008644">
    <property type="entry name" value="Herpes_U15"/>
</dbReference>
<accession>A0A126LAW4</accession>
<dbReference type="AlphaFoldDB" id="A0A126LAW4"/>
<keyword evidence="1" id="KW-0812">Transmembrane</keyword>
<dbReference type="Pfam" id="PF05613">
    <property type="entry name" value="Herpes_U15"/>
    <property type="match status" value="1"/>
</dbReference>